<dbReference type="RefSeq" id="WP_012375997.1">
    <property type="nucleotide sequence ID" value="NC_010571.1"/>
</dbReference>
<keyword evidence="1" id="KW-0472">Membrane</keyword>
<dbReference type="Proteomes" id="UP000007013">
    <property type="component" value="Chromosome"/>
</dbReference>
<dbReference type="HOGENOM" id="CLU_1254893_0_0_0"/>
<keyword evidence="1" id="KW-1133">Transmembrane helix</keyword>
<dbReference type="OrthoDB" id="196316at2"/>
<keyword evidence="3" id="KW-1185">Reference proteome</keyword>
<dbReference type="EMBL" id="CP001032">
    <property type="protein sequence ID" value="ACB76468.1"/>
    <property type="molecule type" value="Genomic_DNA"/>
</dbReference>
<gene>
    <name evidence="2" type="ordered locus">Oter_3188</name>
</gene>
<dbReference type="STRING" id="452637.Oter_3188"/>
<organism evidence="2 3">
    <name type="scientific">Opitutus terrae (strain DSM 11246 / JCM 15787 / PB90-1)</name>
    <dbReference type="NCBI Taxonomy" id="452637"/>
    <lineage>
        <taxon>Bacteria</taxon>
        <taxon>Pseudomonadati</taxon>
        <taxon>Verrucomicrobiota</taxon>
        <taxon>Opitutia</taxon>
        <taxon>Opitutales</taxon>
        <taxon>Opitutaceae</taxon>
        <taxon>Opitutus</taxon>
    </lineage>
</organism>
<evidence type="ECO:0000313" key="2">
    <source>
        <dbReference type="EMBL" id="ACB76468.1"/>
    </source>
</evidence>
<reference evidence="2 3" key="1">
    <citation type="journal article" date="2011" name="J. Bacteriol.">
        <title>Genome sequence of the verrucomicrobium Opitutus terrae PB90-1, an abundant inhabitant of rice paddy soil ecosystems.</title>
        <authorList>
            <person name="van Passel M.W."/>
            <person name="Kant R."/>
            <person name="Palva A."/>
            <person name="Copeland A."/>
            <person name="Lucas S."/>
            <person name="Lapidus A."/>
            <person name="Glavina del Rio T."/>
            <person name="Pitluck S."/>
            <person name="Goltsman E."/>
            <person name="Clum A."/>
            <person name="Sun H."/>
            <person name="Schmutz J."/>
            <person name="Larimer F.W."/>
            <person name="Land M.L."/>
            <person name="Hauser L."/>
            <person name="Kyrpides N."/>
            <person name="Mikhailova N."/>
            <person name="Richardson P.P."/>
            <person name="Janssen P.H."/>
            <person name="de Vos W.M."/>
            <person name="Smidt H."/>
        </authorList>
    </citation>
    <scope>NUCLEOTIDE SEQUENCE [LARGE SCALE GENOMIC DNA]</scope>
    <source>
        <strain evidence="3">DSM 11246 / JCM 15787 / PB90-1</strain>
    </source>
</reference>
<feature type="transmembrane region" description="Helical" evidence="1">
    <location>
        <begin position="78"/>
        <end position="100"/>
    </location>
</feature>
<name>B1ZN16_OPITP</name>
<evidence type="ECO:0000256" key="1">
    <source>
        <dbReference type="SAM" id="Phobius"/>
    </source>
</evidence>
<accession>B1ZN16</accession>
<sequence>MNDSRFIELLNLYVDHQINAEDAASLEAEIQRSPERRKIYRQYCQMQKACVLLAENFRTEAPEREQVRARAATHRRQLAQVGYVVGGLAAAACVALVLVMNRQPSDPASPAAATVVAVETTRAVAPAAVDTPAASTPLSERVALQSAFAGFESSTPNARFVVSGANQVPLDWMDRVQLRKVTTEELWLEQRPSSQPDDLLFRSPRRFQGPAEMTAWRFQK</sequence>
<protein>
    <submittedName>
        <fullName evidence="2">Putative transmembrane anti-sigma factor</fullName>
    </submittedName>
</protein>
<evidence type="ECO:0000313" key="3">
    <source>
        <dbReference type="Proteomes" id="UP000007013"/>
    </source>
</evidence>
<proteinExistence type="predicted"/>
<dbReference type="KEGG" id="ote:Oter_3188"/>
<dbReference type="AlphaFoldDB" id="B1ZN16"/>
<keyword evidence="1 2" id="KW-0812">Transmembrane</keyword>
<dbReference type="eggNOG" id="ENOG502ZW8A">
    <property type="taxonomic scope" value="Bacteria"/>
</dbReference>